<dbReference type="InterPro" id="IPR036259">
    <property type="entry name" value="MFS_trans_sf"/>
</dbReference>
<protein>
    <submittedName>
        <fullName evidence="7">MFS transporter</fullName>
    </submittedName>
</protein>
<evidence type="ECO:0000256" key="4">
    <source>
        <dbReference type="ARBA" id="ARBA00022989"/>
    </source>
</evidence>
<keyword evidence="5 6" id="KW-0472">Membrane</keyword>
<feature type="transmembrane region" description="Helical" evidence="6">
    <location>
        <begin position="82"/>
        <end position="102"/>
    </location>
</feature>
<organism evidence="7 8">
    <name type="scientific">Kitasatospora aburaviensis</name>
    <dbReference type="NCBI Taxonomy" id="67265"/>
    <lineage>
        <taxon>Bacteria</taxon>
        <taxon>Bacillati</taxon>
        <taxon>Actinomycetota</taxon>
        <taxon>Actinomycetes</taxon>
        <taxon>Kitasatosporales</taxon>
        <taxon>Streptomycetaceae</taxon>
        <taxon>Kitasatospora</taxon>
    </lineage>
</organism>
<keyword evidence="2" id="KW-1003">Cell membrane</keyword>
<evidence type="ECO:0000313" key="8">
    <source>
        <dbReference type="Proteomes" id="UP001596067"/>
    </source>
</evidence>
<evidence type="ECO:0000256" key="5">
    <source>
        <dbReference type="ARBA" id="ARBA00023136"/>
    </source>
</evidence>
<feature type="transmembrane region" description="Helical" evidence="6">
    <location>
        <begin position="108"/>
        <end position="132"/>
    </location>
</feature>
<keyword evidence="3 6" id="KW-0812">Transmembrane</keyword>
<dbReference type="RefSeq" id="WP_313766833.1">
    <property type="nucleotide sequence ID" value="NZ_BAAAVH010000014.1"/>
</dbReference>
<feature type="transmembrane region" description="Helical" evidence="6">
    <location>
        <begin position="177"/>
        <end position="196"/>
    </location>
</feature>
<dbReference type="Proteomes" id="UP001596067">
    <property type="component" value="Unassembled WGS sequence"/>
</dbReference>
<evidence type="ECO:0000256" key="2">
    <source>
        <dbReference type="ARBA" id="ARBA00022475"/>
    </source>
</evidence>
<dbReference type="PANTHER" id="PTHR23513">
    <property type="entry name" value="INTEGRAL MEMBRANE EFFLUX PROTEIN-RELATED"/>
    <property type="match status" value="1"/>
</dbReference>
<gene>
    <name evidence="7" type="ORF">ACFP0N_24645</name>
</gene>
<evidence type="ECO:0000313" key="7">
    <source>
        <dbReference type="EMBL" id="MFC5888156.1"/>
    </source>
</evidence>
<keyword evidence="8" id="KW-1185">Reference proteome</keyword>
<reference evidence="8" key="1">
    <citation type="journal article" date="2019" name="Int. J. Syst. Evol. Microbiol.">
        <title>The Global Catalogue of Microorganisms (GCM) 10K type strain sequencing project: providing services to taxonomists for standard genome sequencing and annotation.</title>
        <authorList>
            <consortium name="The Broad Institute Genomics Platform"/>
            <consortium name="The Broad Institute Genome Sequencing Center for Infectious Disease"/>
            <person name="Wu L."/>
            <person name="Ma J."/>
        </authorList>
    </citation>
    <scope>NUCLEOTIDE SEQUENCE [LARGE SCALE GENOMIC DNA]</scope>
    <source>
        <strain evidence="8">CGMCC 4.1469</strain>
    </source>
</reference>
<comment type="caution">
    <text evidence="7">The sequence shown here is derived from an EMBL/GenBank/DDBJ whole genome shotgun (WGS) entry which is preliminary data.</text>
</comment>
<feature type="transmembrane region" description="Helical" evidence="6">
    <location>
        <begin position="260"/>
        <end position="279"/>
    </location>
</feature>
<dbReference type="Gene3D" id="1.20.1250.20">
    <property type="entry name" value="MFS general substrate transporter like domains"/>
    <property type="match status" value="1"/>
</dbReference>
<evidence type="ECO:0000256" key="3">
    <source>
        <dbReference type="ARBA" id="ARBA00022692"/>
    </source>
</evidence>
<evidence type="ECO:0000256" key="6">
    <source>
        <dbReference type="SAM" id="Phobius"/>
    </source>
</evidence>
<evidence type="ECO:0000256" key="1">
    <source>
        <dbReference type="ARBA" id="ARBA00004651"/>
    </source>
</evidence>
<keyword evidence="4 6" id="KW-1133">Transmembrane helix</keyword>
<dbReference type="Pfam" id="PF07690">
    <property type="entry name" value="MFS_1"/>
    <property type="match status" value="1"/>
</dbReference>
<dbReference type="PANTHER" id="PTHR23513:SF6">
    <property type="entry name" value="MAJOR FACILITATOR SUPERFAMILY ASSOCIATED DOMAIN-CONTAINING PROTEIN"/>
    <property type="match status" value="1"/>
</dbReference>
<feature type="transmembrane region" description="Helical" evidence="6">
    <location>
        <begin position="291"/>
        <end position="309"/>
    </location>
</feature>
<feature type="transmembrane region" description="Helical" evidence="6">
    <location>
        <begin position="315"/>
        <end position="335"/>
    </location>
</feature>
<name>A0ABW1F4D9_9ACTN</name>
<dbReference type="InterPro" id="IPR011701">
    <property type="entry name" value="MFS"/>
</dbReference>
<feature type="transmembrane region" description="Helical" evidence="6">
    <location>
        <begin position="356"/>
        <end position="378"/>
    </location>
</feature>
<comment type="subcellular location">
    <subcellularLocation>
        <location evidence="1">Cell membrane</location>
        <topology evidence="1">Multi-pass membrane protein</topology>
    </subcellularLocation>
</comment>
<proteinExistence type="predicted"/>
<sequence length="430" mass="43673">MSRDARGGLLRRHRDFRLLWCGETAGRFGSSVTAVALPLIAVADLHASTFQIGLLSAAAWVPWLVIGLPVGAWVDRLPRRPIMLASAAASLLLLAAVPVAAWLGALSIGLLLVVALLVGTAGVFFQTAYTAYLPGLVGPADQAEGNAKLHGSGSAAQLAGLGSGGLIAQAAGAANGMFANAVTFLVSLVCLSRIRYREDPVPPRERALGREVVQGLRLIAGDVWLRTFVLHGSLCNMVLMAYQAIQIVFLVERAHLSEGAIGTVLGLAGAGGIVGAAVARRTAAAIGTARAMLLFQLGLPTLALLIPLTGPGAGVACYVVGAGAVAAGVVAGNILRATFQQGYVPADLRGRVSASGAFLNYGTIPVGALAGGALATAFGVGPAMWLATAAVPVAATTLLLSPLPRLRDLPDRPALRLTADAAGIPATSAH</sequence>
<feature type="transmembrane region" description="Helical" evidence="6">
    <location>
        <begin position="49"/>
        <end position="70"/>
    </location>
</feature>
<dbReference type="SUPFAM" id="SSF103473">
    <property type="entry name" value="MFS general substrate transporter"/>
    <property type="match status" value="1"/>
</dbReference>
<feature type="transmembrane region" description="Helical" evidence="6">
    <location>
        <begin position="223"/>
        <end position="245"/>
    </location>
</feature>
<feature type="transmembrane region" description="Helical" evidence="6">
    <location>
        <begin position="384"/>
        <end position="403"/>
    </location>
</feature>
<dbReference type="EMBL" id="JBHSOD010000036">
    <property type="protein sequence ID" value="MFC5888156.1"/>
    <property type="molecule type" value="Genomic_DNA"/>
</dbReference>
<accession>A0ABW1F4D9</accession>
<dbReference type="CDD" id="cd06173">
    <property type="entry name" value="MFS_MefA_like"/>
    <property type="match status" value="1"/>
</dbReference>